<dbReference type="EMBL" id="CP042476">
    <property type="protein sequence ID" value="QED37432.1"/>
    <property type="molecule type" value="Genomic_DNA"/>
</dbReference>
<proteinExistence type="predicted"/>
<keyword evidence="1" id="KW-1133">Transmembrane helix</keyword>
<organism evidence="2 3">
    <name type="scientific">Antarcticibacterium arcticum</name>
    <dbReference type="NCBI Taxonomy" id="2585771"/>
    <lineage>
        <taxon>Bacteria</taxon>
        <taxon>Pseudomonadati</taxon>
        <taxon>Bacteroidota</taxon>
        <taxon>Flavobacteriia</taxon>
        <taxon>Flavobacteriales</taxon>
        <taxon>Flavobacteriaceae</taxon>
        <taxon>Antarcticibacterium</taxon>
    </lineage>
</organism>
<feature type="transmembrane region" description="Helical" evidence="1">
    <location>
        <begin position="40"/>
        <end position="58"/>
    </location>
</feature>
<dbReference type="KEGG" id="anp:FK178_06720"/>
<evidence type="ECO:0000313" key="3">
    <source>
        <dbReference type="Proteomes" id="UP000321954"/>
    </source>
</evidence>
<gene>
    <name evidence="2" type="ORF">FK178_06720</name>
</gene>
<dbReference type="AlphaFoldDB" id="A0A5B8YHG1"/>
<protein>
    <submittedName>
        <fullName evidence="2">Uncharacterized protein</fullName>
    </submittedName>
</protein>
<dbReference type="RefSeq" id="WP_146832544.1">
    <property type="nucleotide sequence ID" value="NZ_CP042476.1"/>
</dbReference>
<feature type="transmembrane region" description="Helical" evidence="1">
    <location>
        <begin position="70"/>
        <end position="92"/>
    </location>
</feature>
<dbReference type="OrthoDB" id="1446008at2"/>
<keyword evidence="1" id="KW-0472">Membrane</keyword>
<keyword evidence="1" id="KW-0812">Transmembrane</keyword>
<evidence type="ECO:0000313" key="2">
    <source>
        <dbReference type="EMBL" id="QED37432.1"/>
    </source>
</evidence>
<sequence>MAIILVLTFFSLGSYGQRERPDLSKEDYLQKSKNQRTAGWVLLGAGAATATVGLRIASQEEWFWDDSGKFEQGMSIFLVGATSSLLSIPFFISSGSNARKAARLSFDGQRYIVPGQELSKIQPSLSLTLEF</sequence>
<evidence type="ECO:0000256" key="1">
    <source>
        <dbReference type="SAM" id="Phobius"/>
    </source>
</evidence>
<reference evidence="2 3" key="1">
    <citation type="submission" date="2019-08" db="EMBL/GenBank/DDBJ databases">
        <title>Antarcticibacterium arcticum sp. nov., a bacterium isolated from marine sediment of the Canadian Beaufort Sea.</title>
        <authorList>
            <person name="Lee Y.M."/>
            <person name="Baek K."/>
            <person name="Lee D.-H."/>
            <person name="Shin S.C."/>
            <person name="Jin Y.K."/>
            <person name="Park Y."/>
        </authorList>
    </citation>
    <scope>NUCLEOTIDE SEQUENCE [LARGE SCALE GENOMIC DNA]</scope>
    <source>
        <strain evidence="2 3">PAMC 28998</strain>
    </source>
</reference>
<name>A0A5B8YHG1_9FLAO</name>
<accession>A0A5B8YHG1</accession>
<keyword evidence="3" id="KW-1185">Reference proteome</keyword>
<dbReference type="Proteomes" id="UP000321954">
    <property type="component" value="Chromosome"/>
</dbReference>